<feature type="domain" description="Insertion element IS150 protein InsJ-like helix-turn-helix" evidence="3">
    <location>
        <begin position="72"/>
        <end position="126"/>
    </location>
</feature>
<dbReference type="GO" id="GO:0043565">
    <property type="term" value="F:sequence-specific DNA binding"/>
    <property type="evidence" value="ECO:0007669"/>
    <property type="project" value="InterPro"/>
</dbReference>
<dbReference type="InterPro" id="IPR036388">
    <property type="entry name" value="WH-like_DNA-bd_sf"/>
</dbReference>
<sequence length="186" mass="21405">MDINFWGFSLAKYSEQFKLDVVQQYLAGDMGFKAIANQRGLCNSMVRLWVRLYEAHGEAGLKRRSATYSAAQKLAVLQHMWARELSYKQTAAAFDIRSPGHISNWERCYHSGGIDALRPRQRGRPKTMPDSQSPKPPLPVDDDTRTREELLAEVSHLRMENAYLKKLDALVQTQQKQRAIARKKRK</sequence>
<keyword evidence="5" id="KW-1185">Reference proteome</keyword>
<protein>
    <submittedName>
        <fullName evidence="4">Helix-turn-helix domain-containing protein</fullName>
    </submittedName>
</protein>
<dbReference type="PANTHER" id="PTHR33795:SF1">
    <property type="entry name" value="INSERTION ELEMENT IS150 PROTEIN INSJ"/>
    <property type="match status" value="1"/>
</dbReference>
<feature type="region of interest" description="Disordered" evidence="2">
    <location>
        <begin position="116"/>
        <end position="147"/>
    </location>
</feature>
<evidence type="ECO:0000313" key="5">
    <source>
        <dbReference type="Proteomes" id="UP000446768"/>
    </source>
</evidence>
<dbReference type="Pfam" id="PF13518">
    <property type="entry name" value="HTH_28"/>
    <property type="match status" value="2"/>
</dbReference>
<dbReference type="InterPro" id="IPR055247">
    <property type="entry name" value="InsJ-like_HTH"/>
</dbReference>
<dbReference type="PANTHER" id="PTHR33795">
    <property type="entry name" value="INSERTION ELEMENT IS150 PROTEIN INSJ"/>
    <property type="match status" value="1"/>
</dbReference>
<evidence type="ECO:0000313" key="4">
    <source>
        <dbReference type="EMBL" id="MRV76863.1"/>
    </source>
</evidence>
<dbReference type="SUPFAM" id="SSF48295">
    <property type="entry name" value="TrpR-like"/>
    <property type="match status" value="2"/>
</dbReference>
<accession>A0A7X2LXA3</accession>
<gene>
    <name evidence="4" type="ORF">GJ700_34660</name>
</gene>
<dbReference type="InterPro" id="IPR010921">
    <property type="entry name" value="Trp_repressor/repl_initiator"/>
</dbReference>
<dbReference type="InterPro" id="IPR052057">
    <property type="entry name" value="IS150/IS1296_orfA-like"/>
</dbReference>
<proteinExistence type="inferred from homology"/>
<dbReference type="EMBL" id="WKJJ01000059">
    <property type="protein sequence ID" value="MRV76863.1"/>
    <property type="molecule type" value="Genomic_DNA"/>
</dbReference>
<dbReference type="Proteomes" id="UP000446768">
    <property type="component" value="Unassembled WGS sequence"/>
</dbReference>
<organism evidence="4 5">
    <name type="scientific">Pseudoduganella rivuli</name>
    <dbReference type="NCBI Taxonomy" id="2666085"/>
    <lineage>
        <taxon>Bacteria</taxon>
        <taxon>Pseudomonadati</taxon>
        <taxon>Pseudomonadota</taxon>
        <taxon>Betaproteobacteria</taxon>
        <taxon>Burkholderiales</taxon>
        <taxon>Oxalobacteraceae</taxon>
        <taxon>Telluria group</taxon>
        <taxon>Pseudoduganella</taxon>
    </lineage>
</organism>
<dbReference type="AlphaFoldDB" id="A0A7X2LXA3"/>
<evidence type="ECO:0000256" key="2">
    <source>
        <dbReference type="SAM" id="MobiDB-lite"/>
    </source>
</evidence>
<reference evidence="4 5" key="1">
    <citation type="submission" date="2019-11" db="EMBL/GenBank/DDBJ databases">
        <title>Novel species isolated from a subtropical stream in China.</title>
        <authorList>
            <person name="Lu H."/>
        </authorList>
    </citation>
    <scope>NUCLEOTIDE SEQUENCE [LARGE SCALE GENOMIC DNA]</scope>
    <source>
        <strain evidence="4 5">FT92W</strain>
    </source>
</reference>
<evidence type="ECO:0000256" key="1">
    <source>
        <dbReference type="ARBA" id="ARBA00038232"/>
    </source>
</evidence>
<name>A0A7X2LXA3_9BURK</name>
<feature type="domain" description="Insertion element IS150 protein InsJ-like helix-turn-helix" evidence="3">
    <location>
        <begin position="17"/>
        <end position="65"/>
    </location>
</feature>
<dbReference type="Gene3D" id="1.10.10.10">
    <property type="entry name" value="Winged helix-like DNA-binding domain superfamily/Winged helix DNA-binding domain"/>
    <property type="match status" value="2"/>
</dbReference>
<evidence type="ECO:0000259" key="3">
    <source>
        <dbReference type="Pfam" id="PF13518"/>
    </source>
</evidence>
<comment type="caution">
    <text evidence="4">The sequence shown here is derived from an EMBL/GenBank/DDBJ whole genome shotgun (WGS) entry which is preliminary data.</text>
</comment>
<comment type="similarity">
    <text evidence="1">Belongs to the IS150/IS1296 orfA family.</text>
</comment>